<evidence type="ECO:0000313" key="2">
    <source>
        <dbReference type="Proteomes" id="UP000828390"/>
    </source>
</evidence>
<dbReference type="AlphaFoldDB" id="A0A9D4CWK6"/>
<comment type="caution">
    <text evidence="1">The sequence shown here is derived from an EMBL/GenBank/DDBJ whole genome shotgun (WGS) entry which is preliminary data.</text>
</comment>
<evidence type="ECO:0000313" key="1">
    <source>
        <dbReference type="EMBL" id="KAH3734851.1"/>
    </source>
</evidence>
<reference evidence="1" key="1">
    <citation type="journal article" date="2019" name="bioRxiv">
        <title>The Genome of the Zebra Mussel, Dreissena polymorpha: A Resource for Invasive Species Research.</title>
        <authorList>
            <person name="McCartney M.A."/>
            <person name="Auch B."/>
            <person name="Kono T."/>
            <person name="Mallez S."/>
            <person name="Zhang Y."/>
            <person name="Obille A."/>
            <person name="Becker A."/>
            <person name="Abrahante J.E."/>
            <person name="Garbe J."/>
            <person name="Badalamenti J.P."/>
            <person name="Herman A."/>
            <person name="Mangelson H."/>
            <person name="Liachko I."/>
            <person name="Sullivan S."/>
            <person name="Sone E.D."/>
            <person name="Koren S."/>
            <person name="Silverstein K.A.T."/>
            <person name="Beckman K.B."/>
            <person name="Gohl D.M."/>
        </authorList>
    </citation>
    <scope>NUCLEOTIDE SEQUENCE</scope>
    <source>
        <strain evidence="1">Duluth1</strain>
        <tissue evidence="1">Whole animal</tissue>
    </source>
</reference>
<reference evidence="1" key="2">
    <citation type="submission" date="2020-11" db="EMBL/GenBank/DDBJ databases">
        <authorList>
            <person name="McCartney M.A."/>
            <person name="Auch B."/>
            <person name="Kono T."/>
            <person name="Mallez S."/>
            <person name="Becker A."/>
            <person name="Gohl D.M."/>
            <person name="Silverstein K.A.T."/>
            <person name="Koren S."/>
            <person name="Bechman K.B."/>
            <person name="Herman A."/>
            <person name="Abrahante J.E."/>
            <person name="Garbe J."/>
        </authorList>
    </citation>
    <scope>NUCLEOTIDE SEQUENCE</scope>
    <source>
        <strain evidence="1">Duluth1</strain>
        <tissue evidence="1">Whole animal</tissue>
    </source>
</reference>
<keyword evidence="2" id="KW-1185">Reference proteome</keyword>
<protein>
    <submittedName>
        <fullName evidence="1">Uncharacterized protein</fullName>
    </submittedName>
</protein>
<accession>A0A9D4CWK6</accession>
<dbReference type="Proteomes" id="UP000828390">
    <property type="component" value="Unassembled WGS sequence"/>
</dbReference>
<gene>
    <name evidence="1" type="ORF">DPMN_041301</name>
</gene>
<organism evidence="1 2">
    <name type="scientific">Dreissena polymorpha</name>
    <name type="common">Zebra mussel</name>
    <name type="synonym">Mytilus polymorpha</name>
    <dbReference type="NCBI Taxonomy" id="45954"/>
    <lineage>
        <taxon>Eukaryota</taxon>
        <taxon>Metazoa</taxon>
        <taxon>Spiralia</taxon>
        <taxon>Lophotrochozoa</taxon>
        <taxon>Mollusca</taxon>
        <taxon>Bivalvia</taxon>
        <taxon>Autobranchia</taxon>
        <taxon>Heteroconchia</taxon>
        <taxon>Euheterodonta</taxon>
        <taxon>Imparidentia</taxon>
        <taxon>Neoheterodontei</taxon>
        <taxon>Myida</taxon>
        <taxon>Dreissenoidea</taxon>
        <taxon>Dreissenidae</taxon>
        <taxon>Dreissena</taxon>
    </lineage>
</organism>
<proteinExistence type="predicted"/>
<sequence>MPVENIGGHRNVGLIMKRTTCKFHKTSVGHRSDTVYGCEVCNLHLCKECHVAYHKAV</sequence>
<dbReference type="EMBL" id="JAIWYP010000011">
    <property type="protein sequence ID" value="KAH3734851.1"/>
    <property type="molecule type" value="Genomic_DNA"/>
</dbReference>
<name>A0A9D4CWK6_DREPO</name>